<dbReference type="Proteomes" id="UP000818029">
    <property type="component" value="Chromosome D04"/>
</dbReference>
<evidence type="ECO:0000256" key="3">
    <source>
        <dbReference type="SAM" id="MobiDB-lite"/>
    </source>
</evidence>
<keyword evidence="5" id="KW-1185">Reference proteome</keyword>
<comment type="pathway">
    <text evidence="2">Protein modification; protein ubiquitination.</text>
</comment>
<comment type="function">
    <text evidence="1">May act as a substrate-specific adapter of an E3 ubiquitin-protein ligase complex (CUL3-RBX1-BTB) which mediates the ubiquitination and subsequent proteasomal degradation of target proteins.</text>
</comment>
<reference evidence="6" key="2">
    <citation type="submission" date="2025-08" db="UniProtKB">
        <authorList>
            <consortium name="RefSeq"/>
        </authorList>
    </citation>
    <scope>IDENTIFICATION</scope>
</reference>
<proteinExistence type="predicted"/>
<feature type="domain" description="BTB" evidence="4">
    <location>
        <begin position="135"/>
        <end position="206"/>
    </location>
</feature>
<dbReference type="Pfam" id="PF00651">
    <property type="entry name" value="BTB"/>
    <property type="match status" value="1"/>
</dbReference>
<dbReference type="InterPro" id="IPR011333">
    <property type="entry name" value="SKP1/BTB/POZ_sf"/>
</dbReference>
<dbReference type="PROSITE" id="PS50097">
    <property type="entry name" value="BTB"/>
    <property type="match status" value="1"/>
</dbReference>
<evidence type="ECO:0000256" key="1">
    <source>
        <dbReference type="ARBA" id="ARBA00002668"/>
    </source>
</evidence>
<dbReference type="CDD" id="cd18186">
    <property type="entry name" value="BTB_POZ_ZBTB_KLHL-like"/>
    <property type="match status" value="1"/>
</dbReference>
<gene>
    <name evidence="6" type="primary">LOC107936214</name>
</gene>
<dbReference type="PANTHER" id="PTHR47274:SF1">
    <property type="entry name" value="BTB_POZ DOMAIN CONTAINING PROTEIN, EXPRESSED"/>
    <property type="match status" value="1"/>
</dbReference>
<dbReference type="InterPro" id="IPR044784">
    <property type="entry name" value="At1g01640-like"/>
</dbReference>
<evidence type="ECO:0000313" key="5">
    <source>
        <dbReference type="Proteomes" id="UP000818029"/>
    </source>
</evidence>
<protein>
    <submittedName>
        <fullName evidence="6">BTB/POZ domain-containing protein At3g56230 isoform X1</fullName>
    </submittedName>
</protein>
<evidence type="ECO:0000259" key="4">
    <source>
        <dbReference type="PROSITE" id="PS50097"/>
    </source>
</evidence>
<name>A0ABM2ZY43_GOSHI</name>
<dbReference type="Gene3D" id="3.30.710.10">
    <property type="entry name" value="Potassium Channel Kv1.1, Chain A"/>
    <property type="match status" value="1"/>
</dbReference>
<dbReference type="InterPro" id="IPR000210">
    <property type="entry name" value="BTB/POZ_dom"/>
</dbReference>
<reference evidence="5" key="1">
    <citation type="journal article" date="2020" name="Nat. Genet.">
        <title>Genomic diversifications of five Gossypium allopolyploid species and their impact on cotton improvement.</title>
        <authorList>
            <person name="Chen Z.J."/>
            <person name="Sreedasyam A."/>
            <person name="Ando A."/>
            <person name="Song Q."/>
            <person name="De Santiago L.M."/>
            <person name="Hulse-Kemp A.M."/>
            <person name="Ding M."/>
            <person name="Ye W."/>
            <person name="Kirkbride R.C."/>
            <person name="Jenkins J."/>
            <person name="Plott C."/>
            <person name="Lovell J."/>
            <person name="Lin Y.M."/>
            <person name="Vaughn R."/>
            <person name="Liu B."/>
            <person name="Simpson S."/>
            <person name="Scheffler B.E."/>
            <person name="Wen L."/>
            <person name="Saski C.A."/>
            <person name="Grover C.E."/>
            <person name="Hu G."/>
            <person name="Conover J.L."/>
            <person name="Carlson J.W."/>
            <person name="Shu S."/>
            <person name="Boston L.B."/>
            <person name="Williams M."/>
            <person name="Peterson D.G."/>
            <person name="McGee K."/>
            <person name="Jones D.C."/>
            <person name="Wendel J.F."/>
            <person name="Stelly D.M."/>
            <person name="Grimwood J."/>
            <person name="Schmutz J."/>
        </authorList>
    </citation>
    <scope>NUCLEOTIDE SEQUENCE [LARGE SCALE GENOMIC DNA]</scope>
    <source>
        <strain evidence="5">cv. TM-1</strain>
    </source>
</reference>
<dbReference type="PANTHER" id="PTHR47274">
    <property type="entry name" value="BTB/POZ DOMAIN CONTAINING PROTEIN, EXPRESSED-RELATED"/>
    <property type="match status" value="1"/>
</dbReference>
<sequence length="325" mass="35601">MLSPFGSSTPAFSSSSFGSSSSTPSINPFVFSSSASSGSSLFAGLPSSTSSLSGTTAGWGAPNPFQSSPSRRFLYPSSFSRRRCLNPSSFSRRSAKSTVTTPVNEKPLTDTEDDLRKRISFLSGFMVAFKDQIHTDIKLKPNNGPCISAHRSLLAARSEIFKNILSSDNWKAPPTDTDTITLSELSTEELKSLLEFLYTGDLPADKFKNHVYALCAAADKYEIPYLQESCERYMLNSLNASNALDILDLSNLYSKKKLKETTLNFIVRNMKSIVSSQKYEEFASSNPNLCVEVSRAFVESRGAHGQGRPAWFEGPPGIWEGLGRK</sequence>
<dbReference type="RefSeq" id="XP_040947564.1">
    <property type="nucleotide sequence ID" value="XM_041091630.1"/>
</dbReference>
<organism evidence="5 6">
    <name type="scientific">Gossypium hirsutum</name>
    <name type="common">Upland cotton</name>
    <name type="synonym">Gossypium mexicanum</name>
    <dbReference type="NCBI Taxonomy" id="3635"/>
    <lineage>
        <taxon>Eukaryota</taxon>
        <taxon>Viridiplantae</taxon>
        <taxon>Streptophyta</taxon>
        <taxon>Embryophyta</taxon>
        <taxon>Tracheophyta</taxon>
        <taxon>Spermatophyta</taxon>
        <taxon>Magnoliopsida</taxon>
        <taxon>eudicotyledons</taxon>
        <taxon>Gunneridae</taxon>
        <taxon>Pentapetalae</taxon>
        <taxon>rosids</taxon>
        <taxon>malvids</taxon>
        <taxon>Malvales</taxon>
        <taxon>Malvaceae</taxon>
        <taxon>Malvoideae</taxon>
        <taxon>Gossypium</taxon>
    </lineage>
</organism>
<dbReference type="GeneID" id="107936214"/>
<feature type="region of interest" description="Disordered" evidence="3">
    <location>
        <begin position="1"/>
        <end position="23"/>
    </location>
</feature>
<evidence type="ECO:0000313" key="6">
    <source>
        <dbReference type="RefSeq" id="XP_040947564.1"/>
    </source>
</evidence>
<dbReference type="SUPFAM" id="SSF54695">
    <property type="entry name" value="POZ domain"/>
    <property type="match status" value="1"/>
</dbReference>
<dbReference type="SMART" id="SM00225">
    <property type="entry name" value="BTB"/>
    <property type="match status" value="1"/>
</dbReference>
<accession>A0ABM2ZY43</accession>
<feature type="compositionally biased region" description="Polar residues" evidence="3">
    <location>
        <begin position="90"/>
        <end position="103"/>
    </location>
</feature>
<evidence type="ECO:0000256" key="2">
    <source>
        <dbReference type="ARBA" id="ARBA00004906"/>
    </source>
</evidence>
<feature type="region of interest" description="Disordered" evidence="3">
    <location>
        <begin position="90"/>
        <end position="110"/>
    </location>
</feature>
<dbReference type="Gene3D" id="1.25.40.420">
    <property type="match status" value="1"/>
</dbReference>